<dbReference type="InterPro" id="IPR036388">
    <property type="entry name" value="WH-like_DNA-bd_sf"/>
</dbReference>
<dbReference type="Gene3D" id="3.40.190.290">
    <property type="match status" value="1"/>
</dbReference>
<evidence type="ECO:0000313" key="6">
    <source>
        <dbReference type="EMBL" id="MCC2617579.1"/>
    </source>
</evidence>
<comment type="caution">
    <text evidence="6">The sequence shown here is derived from an EMBL/GenBank/DDBJ whole genome shotgun (WGS) entry which is preliminary data.</text>
</comment>
<dbReference type="InterPro" id="IPR000847">
    <property type="entry name" value="LysR_HTH_N"/>
</dbReference>
<evidence type="ECO:0000259" key="5">
    <source>
        <dbReference type="PROSITE" id="PS50931"/>
    </source>
</evidence>
<dbReference type="PRINTS" id="PR00039">
    <property type="entry name" value="HTHLYSR"/>
</dbReference>
<proteinExistence type="inferred from homology"/>
<dbReference type="InterPro" id="IPR036390">
    <property type="entry name" value="WH_DNA-bd_sf"/>
</dbReference>
<keyword evidence="2" id="KW-0805">Transcription regulation</keyword>
<dbReference type="PROSITE" id="PS50931">
    <property type="entry name" value="HTH_LYSR"/>
    <property type="match status" value="1"/>
</dbReference>
<dbReference type="PANTHER" id="PTHR30126">
    <property type="entry name" value="HTH-TYPE TRANSCRIPTIONAL REGULATOR"/>
    <property type="match status" value="1"/>
</dbReference>
<dbReference type="Pfam" id="PF00126">
    <property type="entry name" value="HTH_1"/>
    <property type="match status" value="1"/>
</dbReference>
<keyword evidence="3" id="KW-0238">DNA-binding</keyword>
<dbReference type="SUPFAM" id="SSF53850">
    <property type="entry name" value="Periplasmic binding protein-like II"/>
    <property type="match status" value="1"/>
</dbReference>
<accession>A0ABS8GAH0</accession>
<dbReference type="SUPFAM" id="SSF46785">
    <property type="entry name" value="Winged helix' DNA-binding domain"/>
    <property type="match status" value="1"/>
</dbReference>
<dbReference type="Pfam" id="PF03466">
    <property type="entry name" value="LysR_substrate"/>
    <property type="match status" value="1"/>
</dbReference>
<evidence type="ECO:0000256" key="1">
    <source>
        <dbReference type="ARBA" id="ARBA00009437"/>
    </source>
</evidence>
<dbReference type="Gene3D" id="1.10.10.10">
    <property type="entry name" value="Winged helix-like DNA-binding domain superfamily/Winged helix DNA-binding domain"/>
    <property type="match status" value="1"/>
</dbReference>
<name>A0ABS8GAH0_9ALTE</name>
<dbReference type="InterPro" id="IPR005119">
    <property type="entry name" value="LysR_subst-bd"/>
</dbReference>
<evidence type="ECO:0000256" key="2">
    <source>
        <dbReference type="ARBA" id="ARBA00023015"/>
    </source>
</evidence>
<feature type="domain" description="HTH lysR-type" evidence="5">
    <location>
        <begin position="13"/>
        <end position="70"/>
    </location>
</feature>
<reference evidence="6 7" key="1">
    <citation type="submission" date="2021-10" db="EMBL/GenBank/DDBJ databases">
        <title>Draft genome of Aestuariibacter halophilus JC2043.</title>
        <authorList>
            <person name="Emsley S.A."/>
            <person name="Pfannmuller K.M."/>
            <person name="Ushijima B."/>
            <person name="Saw J.H."/>
            <person name="Videau P."/>
        </authorList>
    </citation>
    <scope>NUCLEOTIDE SEQUENCE [LARGE SCALE GENOMIC DNA]</scope>
    <source>
        <strain evidence="6 7">JC2043</strain>
    </source>
</reference>
<dbReference type="PANTHER" id="PTHR30126:SF21">
    <property type="entry name" value="TRANSCRIPTIONAL REGULATOR-RELATED"/>
    <property type="match status" value="1"/>
</dbReference>
<dbReference type="RefSeq" id="WP_229161853.1">
    <property type="nucleotide sequence ID" value="NZ_JAJEWP010000005.1"/>
</dbReference>
<comment type="similarity">
    <text evidence="1">Belongs to the LysR transcriptional regulatory family.</text>
</comment>
<keyword evidence="4" id="KW-0804">Transcription</keyword>
<dbReference type="EMBL" id="JAJEWP010000005">
    <property type="protein sequence ID" value="MCC2617579.1"/>
    <property type="molecule type" value="Genomic_DNA"/>
</dbReference>
<keyword evidence="7" id="KW-1185">Reference proteome</keyword>
<organism evidence="6 7">
    <name type="scientific">Fluctibacter halophilus</name>
    <dbReference type="NCBI Taxonomy" id="226011"/>
    <lineage>
        <taxon>Bacteria</taxon>
        <taxon>Pseudomonadati</taxon>
        <taxon>Pseudomonadota</taxon>
        <taxon>Gammaproteobacteria</taxon>
        <taxon>Alteromonadales</taxon>
        <taxon>Alteromonadaceae</taxon>
        <taxon>Fluctibacter</taxon>
    </lineage>
</organism>
<sequence length="289" mass="33051">MKLINRWQLTDAMDVRFLTTFLEVSQTRHFGKAAENLYLTQSAVSARIKLLEEYFNTALFVRHRNSIQLTAAGEKLLPFAQQISATLAEARKELSEEDVDYLVCAATPNASELYLHDALSGLQQRFSNLSIRAEIYSIEQISRQLHERNIDVAYTLDPLKSDEVDQIAVHQDSLSLYGYKVDSMEEALARYIHIDWGNKISDHIYQQFPQARRAKLRTSSYRVALDSFFDDCGCAVLPERVIAQHPRSKDIVRLEDLDMALTTYLAYMKDIKHAGLEDVIAFQRPAETA</sequence>
<protein>
    <submittedName>
        <fullName evidence="6">LysR family transcriptional regulator</fullName>
    </submittedName>
</protein>
<evidence type="ECO:0000313" key="7">
    <source>
        <dbReference type="Proteomes" id="UP001520878"/>
    </source>
</evidence>
<dbReference type="Proteomes" id="UP001520878">
    <property type="component" value="Unassembled WGS sequence"/>
</dbReference>
<evidence type="ECO:0000256" key="3">
    <source>
        <dbReference type="ARBA" id="ARBA00023125"/>
    </source>
</evidence>
<gene>
    <name evidence="6" type="ORF">LJ739_15100</name>
</gene>
<evidence type="ECO:0000256" key="4">
    <source>
        <dbReference type="ARBA" id="ARBA00023163"/>
    </source>
</evidence>